<accession>M3FIX7</accession>
<gene>
    <name evidence="2" type="ORF">SBD_6515</name>
</gene>
<reference evidence="3" key="1">
    <citation type="journal article" date="2013" name="Genome Announc.">
        <title>Draft Genome Sequence of Streptomyces bottropensis ATCC 25435, a Bottromycin-Producing Actinomycete.</title>
        <authorList>
            <person name="Zhang H."/>
            <person name="Zhou W."/>
            <person name="Zhuang Y."/>
            <person name="Liang X."/>
            <person name="Liu T."/>
        </authorList>
    </citation>
    <scope>NUCLEOTIDE SEQUENCE [LARGE SCALE GENOMIC DNA]</scope>
    <source>
        <strain evidence="3">ATCC 25435</strain>
    </source>
</reference>
<proteinExistence type="predicted"/>
<protein>
    <submittedName>
        <fullName evidence="2">Uncharacterized protein</fullName>
    </submittedName>
</protein>
<feature type="compositionally biased region" description="Basic and acidic residues" evidence="1">
    <location>
        <begin position="12"/>
        <end position="21"/>
    </location>
</feature>
<feature type="region of interest" description="Disordered" evidence="1">
    <location>
        <begin position="1"/>
        <end position="21"/>
    </location>
</feature>
<evidence type="ECO:0000313" key="2">
    <source>
        <dbReference type="EMBL" id="EMF51994.1"/>
    </source>
</evidence>
<dbReference type="Proteomes" id="UP000030760">
    <property type="component" value="Unassembled WGS sequence"/>
</dbReference>
<evidence type="ECO:0000256" key="1">
    <source>
        <dbReference type="SAM" id="MobiDB-lite"/>
    </source>
</evidence>
<evidence type="ECO:0000313" key="3">
    <source>
        <dbReference type="Proteomes" id="UP000030760"/>
    </source>
</evidence>
<dbReference type="AlphaFoldDB" id="M3FIX7"/>
<name>M3FIX7_9ACTN</name>
<organism evidence="2 3">
    <name type="scientific">Streptomyces bottropensis ATCC 25435</name>
    <dbReference type="NCBI Taxonomy" id="1054862"/>
    <lineage>
        <taxon>Bacteria</taxon>
        <taxon>Bacillati</taxon>
        <taxon>Actinomycetota</taxon>
        <taxon>Actinomycetes</taxon>
        <taxon>Kitasatosporales</taxon>
        <taxon>Streptomycetaceae</taxon>
        <taxon>Streptomyces</taxon>
    </lineage>
</organism>
<dbReference type="EMBL" id="KB405095">
    <property type="protein sequence ID" value="EMF51994.1"/>
    <property type="molecule type" value="Genomic_DNA"/>
</dbReference>
<sequence>MGGRVDLISLAGDHRPVDRPHRLRAAEVRNSAEPPSPVPHLTEQPARRATVLELRGEVDLATVPSLSARLDRQCR</sequence>